<dbReference type="GO" id="GO:0004673">
    <property type="term" value="F:protein histidine kinase activity"/>
    <property type="evidence" value="ECO:0007669"/>
    <property type="project" value="InterPro"/>
</dbReference>
<sequence>MTTYAVTNPATGAVEKTYPTATDEQITEAVNLAAETFTSYANTSFEQRAQWMHRVADLYEERLDQLCSIITREMGKPVRQAEFEVKISVSIYRYYADHAAEFLADEELPVARGGQAKVQYDPVGVLLGIMPWNFPYYQVARFAGPNLMAGNTIVLKHAPQCPESAEVMEQIFHEAGFPAGAYVNIYASNEQIAERVIPDPRVQGVSLTGSDRAGAAVAETAGKHLKKVVLELGGNDPFIVLDREIVPQAVELAATSRFGNAGQACNAAKRLIVLEEFYDDFVEQLKTAVEQVQLGDPTQPETAMGPMSSQQALENLDAQVRDAIDHGATAHVGGAPEDREGAWYPATLLTGLTPEMRAYSEELFGPVAMVYSVASEEEAIKLANDTPYGLTATVHSSDPARAAEVGNQIHTGQVFINETSTTAAELPFGGVKRSGFGRELGPYGIKEFVNVRLVKYSKN</sequence>
<evidence type="ECO:0000256" key="4">
    <source>
        <dbReference type="PROSITE-ProRule" id="PRU10007"/>
    </source>
</evidence>
<dbReference type="InterPro" id="IPR016162">
    <property type="entry name" value="Ald_DH_N"/>
</dbReference>
<dbReference type="Proteomes" id="UP001224674">
    <property type="component" value="Chromosome"/>
</dbReference>
<dbReference type="AlphaFoldDB" id="A0AAJ6ALY2"/>
<dbReference type="FunFam" id="3.40.309.10:FF:000009">
    <property type="entry name" value="Aldehyde dehydrogenase A"/>
    <property type="match status" value="1"/>
</dbReference>
<dbReference type="InterPro" id="IPR047110">
    <property type="entry name" value="GABD/Sad-like"/>
</dbReference>
<proteinExistence type="inferred from homology"/>
<comment type="similarity">
    <text evidence="1 5">Belongs to the aldehyde dehydrogenase family.</text>
</comment>
<protein>
    <submittedName>
        <fullName evidence="7">NAD-dependent succinate-semialdehyde dehydrogenase</fullName>
    </submittedName>
</protein>
<dbReference type="Pfam" id="PF00171">
    <property type="entry name" value="Aldedh"/>
    <property type="match status" value="1"/>
</dbReference>
<keyword evidence="3 5" id="KW-0560">Oxidoreductase</keyword>
<evidence type="ECO:0000256" key="1">
    <source>
        <dbReference type="ARBA" id="ARBA00009986"/>
    </source>
</evidence>
<dbReference type="EMBL" id="CP122566">
    <property type="protein sequence ID" value="WGH92229.1"/>
    <property type="molecule type" value="Genomic_DNA"/>
</dbReference>
<dbReference type="Gene3D" id="3.40.309.10">
    <property type="entry name" value="Aldehyde Dehydrogenase, Chain A, domain 2"/>
    <property type="match status" value="1"/>
</dbReference>
<dbReference type="SUPFAM" id="SSF53720">
    <property type="entry name" value="ALDH-like"/>
    <property type="match status" value="1"/>
</dbReference>
<keyword evidence="8" id="KW-1185">Reference proteome</keyword>
<dbReference type="PROSITE" id="PS51426">
    <property type="entry name" value="ABL"/>
    <property type="match status" value="1"/>
</dbReference>
<dbReference type="InterPro" id="IPR015590">
    <property type="entry name" value="Aldehyde_DH_dom"/>
</dbReference>
<dbReference type="GO" id="GO:0005886">
    <property type="term" value="C:plasma membrane"/>
    <property type="evidence" value="ECO:0007669"/>
    <property type="project" value="InterPro"/>
</dbReference>
<dbReference type="InterPro" id="IPR016161">
    <property type="entry name" value="Ald_DH/histidinol_DH"/>
</dbReference>
<name>A0AAJ6ALY2_9MICC</name>
<dbReference type="PROSITE" id="PS00070">
    <property type="entry name" value="ALDEHYDE_DEHYDR_CYS"/>
    <property type="match status" value="1"/>
</dbReference>
<accession>A0AAJ6ALY2</accession>
<dbReference type="Gene3D" id="3.40.605.10">
    <property type="entry name" value="Aldehyde Dehydrogenase, Chain A, domain 1"/>
    <property type="match status" value="1"/>
</dbReference>
<dbReference type="CDD" id="cd07100">
    <property type="entry name" value="ALDH_SSADH1_GabD1"/>
    <property type="match status" value="1"/>
</dbReference>
<dbReference type="InterPro" id="IPR044148">
    <property type="entry name" value="ALDH_GabD1-like"/>
</dbReference>
<dbReference type="PROSITE" id="PS00687">
    <property type="entry name" value="ALDEHYDE_DEHYDR_GLU"/>
    <property type="match status" value="1"/>
</dbReference>
<evidence type="ECO:0000256" key="3">
    <source>
        <dbReference type="ARBA" id="ARBA00023002"/>
    </source>
</evidence>
<evidence type="ECO:0000313" key="8">
    <source>
        <dbReference type="Proteomes" id="UP001224674"/>
    </source>
</evidence>
<dbReference type="PANTHER" id="PTHR43217">
    <property type="entry name" value="SUCCINATE SEMIALDEHYDE DEHYDROGENASE [NAD(P)+] SAD"/>
    <property type="match status" value="1"/>
</dbReference>
<dbReference type="InterPro" id="IPR016160">
    <property type="entry name" value="Ald_DH_CS_CYS"/>
</dbReference>
<keyword evidence="2" id="KW-0521">NADP</keyword>
<evidence type="ECO:0000256" key="5">
    <source>
        <dbReference type="RuleBase" id="RU003345"/>
    </source>
</evidence>
<dbReference type="InterPro" id="IPR019017">
    <property type="entry name" value="Sig_transdc_His_kin_a/b-loop_C"/>
</dbReference>
<evidence type="ECO:0000259" key="6">
    <source>
        <dbReference type="PROSITE" id="PS51426"/>
    </source>
</evidence>
<dbReference type="GO" id="GO:0004030">
    <property type="term" value="F:aldehyde dehydrogenase [NAD(P)+] activity"/>
    <property type="evidence" value="ECO:0007669"/>
    <property type="project" value="InterPro"/>
</dbReference>
<dbReference type="RefSeq" id="WP_279674436.1">
    <property type="nucleotide sequence ID" value="NZ_CP122566.1"/>
</dbReference>
<dbReference type="InterPro" id="IPR029510">
    <property type="entry name" value="Ald_DH_CS_GLU"/>
</dbReference>
<dbReference type="GO" id="GO:0006355">
    <property type="term" value="P:regulation of DNA-templated transcription"/>
    <property type="evidence" value="ECO:0007669"/>
    <property type="project" value="InterPro"/>
</dbReference>
<dbReference type="PANTHER" id="PTHR43217:SF2">
    <property type="entry name" value="SUCCINATE-SEMIALDEHYDE DEHYDROGENASE [NADP(+)]"/>
    <property type="match status" value="1"/>
</dbReference>
<feature type="domain" description="ABL" evidence="6">
    <location>
        <begin position="261"/>
        <end position="367"/>
    </location>
</feature>
<dbReference type="GO" id="GO:0000160">
    <property type="term" value="P:phosphorelay signal transduction system"/>
    <property type="evidence" value="ECO:0007669"/>
    <property type="project" value="InterPro"/>
</dbReference>
<reference evidence="7 8" key="1">
    <citation type="submission" date="2023-03" db="EMBL/GenBank/DDBJ databases">
        <title>Complete genome sequences of several Auritidibacter ignavus strains isolated from ear infections.</title>
        <authorList>
            <person name="Baehr T."/>
            <person name="Baumhoegger A.M."/>
        </authorList>
    </citation>
    <scope>NUCLEOTIDE SEQUENCE [LARGE SCALE GENOMIC DNA]</scope>
    <source>
        <strain evidence="7 8">BABAE-6</strain>
    </source>
</reference>
<dbReference type="FunFam" id="3.40.605.10:FF:000012">
    <property type="entry name" value="NAD-dependent succinate-semialdehyde dehydrogenase"/>
    <property type="match status" value="1"/>
</dbReference>
<dbReference type="InterPro" id="IPR016163">
    <property type="entry name" value="Ald_DH_C"/>
</dbReference>
<dbReference type="GO" id="GO:0005524">
    <property type="term" value="F:ATP binding"/>
    <property type="evidence" value="ECO:0007669"/>
    <property type="project" value="InterPro"/>
</dbReference>
<gene>
    <name evidence="7" type="ORF">QDX21_07775</name>
</gene>
<dbReference type="GO" id="GO:0004777">
    <property type="term" value="F:succinate-semialdehyde dehydrogenase (NAD+) activity"/>
    <property type="evidence" value="ECO:0007669"/>
    <property type="project" value="TreeGrafter"/>
</dbReference>
<evidence type="ECO:0000313" key="7">
    <source>
        <dbReference type="EMBL" id="WGH92229.1"/>
    </source>
</evidence>
<evidence type="ECO:0000256" key="2">
    <source>
        <dbReference type="ARBA" id="ARBA00022857"/>
    </source>
</evidence>
<feature type="active site" evidence="4">
    <location>
        <position position="231"/>
    </location>
</feature>
<organism evidence="7 8">
    <name type="scientific">Auritidibacter ignavus</name>
    <dbReference type="NCBI Taxonomy" id="678932"/>
    <lineage>
        <taxon>Bacteria</taxon>
        <taxon>Bacillati</taxon>
        <taxon>Actinomycetota</taxon>
        <taxon>Actinomycetes</taxon>
        <taxon>Micrococcales</taxon>
        <taxon>Micrococcaceae</taxon>
        <taxon>Auritidibacter</taxon>
    </lineage>
</organism>